<name>A0A2P2JAP4_RHIMU</name>
<dbReference type="EMBL" id="GGEC01010067">
    <property type="protein sequence ID" value="MBW90550.1"/>
    <property type="molecule type" value="Transcribed_RNA"/>
</dbReference>
<accession>A0A2P2JAP4</accession>
<evidence type="ECO:0000313" key="1">
    <source>
        <dbReference type="EMBL" id="MBW90550.1"/>
    </source>
</evidence>
<dbReference type="AlphaFoldDB" id="A0A2P2JAP4"/>
<protein>
    <submittedName>
        <fullName evidence="1">Uncharacterized protein</fullName>
    </submittedName>
</protein>
<proteinExistence type="predicted"/>
<organism evidence="1">
    <name type="scientific">Rhizophora mucronata</name>
    <name type="common">Asiatic mangrove</name>
    <dbReference type="NCBI Taxonomy" id="61149"/>
    <lineage>
        <taxon>Eukaryota</taxon>
        <taxon>Viridiplantae</taxon>
        <taxon>Streptophyta</taxon>
        <taxon>Embryophyta</taxon>
        <taxon>Tracheophyta</taxon>
        <taxon>Spermatophyta</taxon>
        <taxon>Magnoliopsida</taxon>
        <taxon>eudicotyledons</taxon>
        <taxon>Gunneridae</taxon>
        <taxon>Pentapetalae</taxon>
        <taxon>rosids</taxon>
        <taxon>fabids</taxon>
        <taxon>Malpighiales</taxon>
        <taxon>Rhizophoraceae</taxon>
        <taxon>Rhizophora</taxon>
    </lineage>
</organism>
<reference evidence="1" key="1">
    <citation type="submission" date="2018-02" db="EMBL/GenBank/DDBJ databases">
        <title>Rhizophora mucronata_Transcriptome.</title>
        <authorList>
            <person name="Meera S.P."/>
            <person name="Sreeshan A."/>
            <person name="Augustine A."/>
        </authorList>
    </citation>
    <scope>NUCLEOTIDE SEQUENCE</scope>
    <source>
        <tissue evidence="1">Leaf</tissue>
    </source>
</reference>
<sequence length="63" mass="7240">MKFKVLGNACASRLQSSLYVLQRILNKKYKSTSHVMHKFDGCFLLVFKFVNLSQHGCRSLLGF</sequence>